<proteinExistence type="predicted"/>
<evidence type="ECO:0000259" key="1">
    <source>
        <dbReference type="Pfam" id="PF00646"/>
    </source>
</evidence>
<dbReference type="InterPro" id="IPR001810">
    <property type="entry name" value="F-box_dom"/>
</dbReference>
<sequence length="346" mass="40067">MDNLRGDNPNCSLYYPTSSTMDFLSLTEDIHRKILKMVGIRDRMRLRMTCRYFETLVAYSDAGFFDSGGILLEKDLFSIDIGDASFNITHPSESEMDRILNLRRRLFHRISFGEFSFFLDDIEQSSDFVCDITRKFTIRILSFSVSDDSHLDRSLMIMEQYPASKFILNLNFLPETEKLLSIPSLSQLSISDSIFKQPGLRDVVTGRLDKSKNSVSPETLLELLAKHSRLCFPQNCLNATYDDLTRVIQIISRDTSGRTLRFTRSLIWLTSWLMTIGFNGRLKSGRINDQIDICELYSDRLKLFRFENYFIQFEPPLLFMSSIRFNRFGMSNIPIIVSISNARNVS</sequence>
<name>A0AAN5CVZ0_9BILA</name>
<evidence type="ECO:0000313" key="2">
    <source>
        <dbReference type="EMBL" id="GMR51037.1"/>
    </source>
</evidence>
<feature type="domain" description="F-box" evidence="1">
    <location>
        <begin position="23"/>
        <end position="58"/>
    </location>
</feature>
<protein>
    <recommendedName>
        <fullName evidence="1">F-box domain-containing protein</fullName>
    </recommendedName>
</protein>
<organism evidence="2 3">
    <name type="scientific">Pristionchus mayeri</name>
    <dbReference type="NCBI Taxonomy" id="1317129"/>
    <lineage>
        <taxon>Eukaryota</taxon>
        <taxon>Metazoa</taxon>
        <taxon>Ecdysozoa</taxon>
        <taxon>Nematoda</taxon>
        <taxon>Chromadorea</taxon>
        <taxon>Rhabditida</taxon>
        <taxon>Rhabditina</taxon>
        <taxon>Diplogasteromorpha</taxon>
        <taxon>Diplogasteroidea</taxon>
        <taxon>Neodiplogasteridae</taxon>
        <taxon>Pristionchus</taxon>
    </lineage>
</organism>
<gene>
    <name evidence="2" type="ORF">PMAYCL1PPCAC_21232</name>
</gene>
<comment type="caution">
    <text evidence="2">The sequence shown here is derived from an EMBL/GenBank/DDBJ whole genome shotgun (WGS) entry which is preliminary data.</text>
</comment>
<keyword evidence="3" id="KW-1185">Reference proteome</keyword>
<dbReference type="AlphaFoldDB" id="A0AAN5CVZ0"/>
<dbReference type="InterPro" id="IPR036047">
    <property type="entry name" value="F-box-like_dom_sf"/>
</dbReference>
<reference evidence="3" key="1">
    <citation type="submission" date="2022-10" db="EMBL/GenBank/DDBJ databases">
        <title>Genome assembly of Pristionchus species.</title>
        <authorList>
            <person name="Yoshida K."/>
            <person name="Sommer R.J."/>
        </authorList>
    </citation>
    <scope>NUCLEOTIDE SEQUENCE [LARGE SCALE GENOMIC DNA]</scope>
    <source>
        <strain evidence="3">RS5460</strain>
    </source>
</reference>
<dbReference type="EMBL" id="BTRK01000005">
    <property type="protein sequence ID" value="GMR51037.1"/>
    <property type="molecule type" value="Genomic_DNA"/>
</dbReference>
<dbReference type="Pfam" id="PF00646">
    <property type="entry name" value="F-box"/>
    <property type="match status" value="1"/>
</dbReference>
<dbReference type="SUPFAM" id="SSF81383">
    <property type="entry name" value="F-box domain"/>
    <property type="match status" value="1"/>
</dbReference>
<dbReference type="Proteomes" id="UP001328107">
    <property type="component" value="Unassembled WGS sequence"/>
</dbReference>
<accession>A0AAN5CVZ0</accession>
<evidence type="ECO:0000313" key="3">
    <source>
        <dbReference type="Proteomes" id="UP001328107"/>
    </source>
</evidence>